<feature type="signal peptide" evidence="1">
    <location>
        <begin position="1"/>
        <end position="23"/>
    </location>
</feature>
<keyword evidence="1" id="KW-0732">Signal</keyword>
<gene>
    <name evidence="2" type="ORF">AVDCRST_MAG28-777</name>
</gene>
<accession>A0A6J4QQR4</accession>
<evidence type="ECO:0000256" key="1">
    <source>
        <dbReference type="SAM" id="SignalP"/>
    </source>
</evidence>
<dbReference type="EMBL" id="CADCVE010000015">
    <property type="protein sequence ID" value="CAA9443836.1"/>
    <property type="molecule type" value="Genomic_DNA"/>
</dbReference>
<dbReference type="AlphaFoldDB" id="A0A6J4QQR4"/>
<name>A0A6J4QQR4_9ACTN</name>
<protein>
    <submittedName>
        <fullName evidence="2">Uncharacterized protein</fullName>
    </submittedName>
</protein>
<feature type="chain" id="PRO_5026802872" evidence="1">
    <location>
        <begin position="24"/>
        <end position="112"/>
    </location>
</feature>
<sequence>MKKVMMLAALLAMLVVAAVPALAQVGQDFEQETESGDVEQSFTITSEGSNGNQCVNANGTVNTGNLQTQSGSIQYASDVEEFEQDEIGSDLSVNGSSEVTCDQQVNQAAAAG</sequence>
<proteinExistence type="predicted"/>
<reference evidence="2" key="1">
    <citation type="submission" date="2020-02" db="EMBL/GenBank/DDBJ databases">
        <authorList>
            <person name="Meier V. D."/>
        </authorList>
    </citation>
    <scope>NUCLEOTIDE SEQUENCE</scope>
    <source>
        <strain evidence="2">AVDCRST_MAG28</strain>
    </source>
</reference>
<organism evidence="2">
    <name type="scientific">uncultured Rubrobacteraceae bacterium</name>
    <dbReference type="NCBI Taxonomy" id="349277"/>
    <lineage>
        <taxon>Bacteria</taxon>
        <taxon>Bacillati</taxon>
        <taxon>Actinomycetota</taxon>
        <taxon>Rubrobacteria</taxon>
        <taxon>Rubrobacterales</taxon>
        <taxon>Rubrobacteraceae</taxon>
        <taxon>environmental samples</taxon>
    </lineage>
</organism>
<evidence type="ECO:0000313" key="2">
    <source>
        <dbReference type="EMBL" id="CAA9443836.1"/>
    </source>
</evidence>